<proteinExistence type="predicted"/>
<reference evidence="2 3" key="1">
    <citation type="submission" date="2018-10" db="EMBL/GenBank/DDBJ databases">
        <title>Natrarchaeobius chitinivorans gen. nov., sp. nov., and Natrarchaeobius haloalkaliphilus sp. nov., alkaliphilic, chitin-utilizing haloarchaea from hypersaline alkaline lakes.</title>
        <authorList>
            <person name="Sorokin D.Y."/>
            <person name="Elcheninov A.G."/>
            <person name="Kostrikina N.A."/>
            <person name="Bale N.J."/>
            <person name="Sinninghe Damste J.S."/>
            <person name="Khijniak T.V."/>
            <person name="Kublanov I.V."/>
            <person name="Toshchakov S.V."/>
        </authorList>
    </citation>
    <scope>NUCLEOTIDE SEQUENCE [LARGE SCALE GENOMIC DNA]</scope>
    <source>
        <strain evidence="2 3">AArcht7</strain>
    </source>
</reference>
<dbReference type="AlphaFoldDB" id="A0A3N6PPY2"/>
<evidence type="ECO:0000313" key="3">
    <source>
        <dbReference type="Proteomes" id="UP000281431"/>
    </source>
</evidence>
<keyword evidence="3" id="KW-1185">Reference proteome</keyword>
<name>A0A3N6PPY2_NATCH</name>
<evidence type="ECO:0000256" key="1">
    <source>
        <dbReference type="SAM" id="MobiDB-lite"/>
    </source>
</evidence>
<protein>
    <submittedName>
        <fullName evidence="2">Uncharacterized protein</fullName>
    </submittedName>
</protein>
<gene>
    <name evidence="2" type="ORF">EA472_07485</name>
</gene>
<comment type="caution">
    <text evidence="2">The sequence shown here is derived from an EMBL/GenBank/DDBJ whole genome shotgun (WGS) entry which is preliminary data.</text>
</comment>
<dbReference type="EMBL" id="REFZ01000004">
    <property type="protein sequence ID" value="RQH01286.1"/>
    <property type="molecule type" value="Genomic_DNA"/>
</dbReference>
<dbReference type="Proteomes" id="UP000281431">
    <property type="component" value="Unassembled WGS sequence"/>
</dbReference>
<organism evidence="2 3">
    <name type="scientific">Natrarchaeobius chitinivorans</name>
    <dbReference type="NCBI Taxonomy" id="1679083"/>
    <lineage>
        <taxon>Archaea</taxon>
        <taxon>Methanobacteriati</taxon>
        <taxon>Methanobacteriota</taxon>
        <taxon>Stenosarchaea group</taxon>
        <taxon>Halobacteria</taxon>
        <taxon>Halobacteriales</taxon>
        <taxon>Natrialbaceae</taxon>
        <taxon>Natrarchaeobius</taxon>
    </lineage>
</organism>
<evidence type="ECO:0000313" key="2">
    <source>
        <dbReference type="EMBL" id="RQH01286.1"/>
    </source>
</evidence>
<accession>A0A3N6PPY2</accession>
<sequence>MESERPRVMMWDATNPLDVQFDRERVRTRPSRRGGGPTASRDSGRRQEGQRTAQETHPNGKFRIERVSAQRAGGLDR</sequence>
<feature type="compositionally biased region" description="Basic and acidic residues" evidence="1">
    <location>
        <begin position="62"/>
        <end position="77"/>
    </location>
</feature>
<feature type="region of interest" description="Disordered" evidence="1">
    <location>
        <begin position="1"/>
        <end position="77"/>
    </location>
</feature>